<keyword evidence="2" id="KW-0472">Membrane</keyword>
<feature type="region of interest" description="Disordered" evidence="1">
    <location>
        <begin position="112"/>
        <end position="142"/>
    </location>
</feature>
<dbReference type="InterPro" id="IPR021417">
    <property type="entry name" value="DUF3060"/>
</dbReference>
<gene>
    <name evidence="3" type="ORF">N4S67_07660</name>
</gene>
<comment type="caution">
    <text evidence="3">The sequence shown here is derived from an EMBL/GenBank/DDBJ whole genome shotgun (WGS) entry which is preliminary data.</text>
</comment>
<proteinExistence type="predicted"/>
<protein>
    <submittedName>
        <fullName evidence="3">DUF3060 domain-containing protein</fullName>
    </submittedName>
</protein>
<feature type="compositionally biased region" description="Pro residues" evidence="1">
    <location>
        <begin position="40"/>
        <end position="54"/>
    </location>
</feature>
<evidence type="ECO:0000313" key="3">
    <source>
        <dbReference type="EMBL" id="MCT7658295.1"/>
    </source>
</evidence>
<evidence type="ECO:0000256" key="1">
    <source>
        <dbReference type="SAM" id="MobiDB-lite"/>
    </source>
</evidence>
<keyword evidence="4" id="KW-1185">Reference proteome</keyword>
<sequence>MNSQDDPEARIRQLENSAGQYGAVELGATESSGAGYTPTAPLPPPPAYGAPPPTFSDPYAAPPMYGGAPMQVSKKGAPIGLIFGLLAVVAVLIFGVIGVVAWNAMSKVETVTTRPGGSDVAGGGGSVDGPPADAPTDQPPFVMPELPDLSGPTEAPAGARLNVSGVDENKTITCNDNIVSVSGVNNTVTITGHCSSLSVSGVENNVTIDSADTIGASGFDNQVIYRSGTPEVAATGSNVVSQG</sequence>
<name>A0ABT2M7Q6_9MYCO</name>
<keyword evidence="2" id="KW-1133">Transmembrane helix</keyword>
<dbReference type="EMBL" id="JAODWD010000002">
    <property type="protein sequence ID" value="MCT7658295.1"/>
    <property type="molecule type" value="Genomic_DNA"/>
</dbReference>
<keyword evidence="2" id="KW-0812">Transmembrane</keyword>
<evidence type="ECO:0000313" key="4">
    <source>
        <dbReference type="Proteomes" id="UP001206639"/>
    </source>
</evidence>
<accession>A0ABT2M7Q6</accession>
<dbReference type="Proteomes" id="UP001206639">
    <property type="component" value="Unassembled WGS sequence"/>
</dbReference>
<dbReference type="RefSeq" id="WP_260992356.1">
    <property type="nucleotide sequence ID" value="NZ_JAODWD010000002.1"/>
</dbReference>
<dbReference type="Pfam" id="PF11259">
    <property type="entry name" value="DUF3060"/>
    <property type="match status" value="1"/>
</dbReference>
<feature type="transmembrane region" description="Helical" evidence="2">
    <location>
        <begin position="79"/>
        <end position="102"/>
    </location>
</feature>
<evidence type="ECO:0000256" key="2">
    <source>
        <dbReference type="SAM" id="Phobius"/>
    </source>
</evidence>
<reference evidence="4" key="1">
    <citation type="submission" date="2023-07" db="EMBL/GenBank/DDBJ databases">
        <authorList>
            <person name="Deng Y."/>
            <person name="Zhang Y.-Q."/>
        </authorList>
    </citation>
    <scope>NUCLEOTIDE SEQUENCE [LARGE SCALE GENOMIC DNA]</scope>
    <source>
        <strain evidence="4">CPCC 205710</strain>
    </source>
</reference>
<feature type="region of interest" description="Disordered" evidence="1">
    <location>
        <begin position="29"/>
        <end position="54"/>
    </location>
</feature>
<organism evidence="3 4">
    <name type="scientific">Mycobacterium deserti</name>
    <dbReference type="NCBI Taxonomy" id="2978347"/>
    <lineage>
        <taxon>Bacteria</taxon>
        <taxon>Bacillati</taxon>
        <taxon>Actinomycetota</taxon>
        <taxon>Actinomycetes</taxon>
        <taxon>Mycobacteriales</taxon>
        <taxon>Mycobacteriaceae</taxon>
        <taxon>Mycobacterium</taxon>
    </lineage>
</organism>